<keyword evidence="1" id="KW-0472">Membrane</keyword>
<accession>A0A9W6S5F8</accession>
<name>A0A9W6S5F8_9ACTN</name>
<dbReference type="SUPFAM" id="SSF103473">
    <property type="entry name" value="MFS general substrate transporter"/>
    <property type="match status" value="1"/>
</dbReference>
<dbReference type="RefSeq" id="WP_285576643.1">
    <property type="nucleotide sequence ID" value="NZ_BSTK01000008.1"/>
</dbReference>
<reference evidence="2" key="1">
    <citation type="submission" date="2023-03" db="EMBL/GenBank/DDBJ databases">
        <title>Actinoallomurus iriomotensis NBRC 103684.</title>
        <authorList>
            <person name="Ichikawa N."/>
            <person name="Sato H."/>
            <person name="Tonouchi N."/>
        </authorList>
    </citation>
    <scope>NUCLEOTIDE SEQUENCE</scope>
    <source>
        <strain evidence="2">NBRC 103684</strain>
    </source>
</reference>
<comment type="caution">
    <text evidence="2">The sequence shown here is derived from an EMBL/GenBank/DDBJ whole genome shotgun (WGS) entry which is preliminary data.</text>
</comment>
<organism evidence="2 3">
    <name type="scientific">Actinoallomurus iriomotensis</name>
    <dbReference type="NCBI Taxonomy" id="478107"/>
    <lineage>
        <taxon>Bacteria</taxon>
        <taxon>Bacillati</taxon>
        <taxon>Actinomycetota</taxon>
        <taxon>Actinomycetes</taxon>
        <taxon>Streptosporangiales</taxon>
        <taxon>Thermomonosporaceae</taxon>
        <taxon>Actinoallomurus</taxon>
    </lineage>
</organism>
<dbReference type="EMBL" id="BSTK01000008">
    <property type="protein sequence ID" value="GLY87541.1"/>
    <property type="molecule type" value="Genomic_DNA"/>
</dbReference>
<protein>
    <submittedName>
        <fullName evidence="2">Uncharacterized protein</fullName>
    </submittedName>
</protein>
<keyword evidence="1" id="KW-0812">Transmembrane</keyword>
<dbReference type="InterPro" id="IPR036259">
    <property type="entry name" value="MFS_trans_sf"/>
</dbReference>
<sequence>MLGVVFAVIQRGVRGPMLPAGVPADRGRLGANLVMLLMGAGQLATFYFLTLYMQSIRDYAPMLTGVAYLPFAIGIGIGLGSGVAGPRLQARTSRATCW</sequence>
<evidence type="ECO:0000313" key="3">
    <source>
        <dbReference type="Proteomes" id="UP001165074"/>
    </source>
</evidence>
<dbReference type="AlphaFoldDB" id="A0A9W6S5F8"/>
<gene>
    <name evidence="2" type="ORF">Airi02_054700</name>
</gene>
<dbReference type="Proteomes" id="UP001165074">
    <property type="component" value="Unassembled WGS sequence"/>
</dbReference>
<keyword evidence="3" id="KW-1185">Reference proteome</keyword>
<feature type="transmembrane region" description="Helical" evidence="1">
    <location>
        <begin position="33"/>
        <end position="53"/>
    </location>
</feature>
<evidence type="ECO:0000256" key="1">
    <source>
        <dbReference type="SAM" id="Phobius"/>
    </source>
</evidence>
<evidence type="ECO:0000313" key="2">
    <source>
        <dbReference type="EMBL" id="GLY87541.1"/>
    </source>
</evidence>
<feature type="transmembrane region" description="Helical" evidence="1">
    <location>
        <begin position="65"/>
        <end position="84"/>
    </location>
</feature>
<keyword evidence="1" id="KW-1133">Transmembrane helix</keyword>
<proteinExistence type="predicted"/>